<dbReference type="CDD" id="cd00544">
    <property type="entry name" value="CobU"/>
    <property type="match status" value="1"/>
</dbReference>
<feature type="binding site" evidence="19">
    <location>
        <begin position="8"/>
        <end position="15"/>
    </location>
    <ligand>
        <name>GTP</name>
        <dbReference type="ChEBI" id="CHEBI:37565"/>
    </ligand>
</feature>
<evidence type="ECO:0000256" key="13">
    <source>
        <dbReference type="ARBA" id="ARBA00022777"/>
    </source>
</evidence>
<keyword evidence="15 19" id="KW-0342">GTP-binding</keyword>
<sequence length="197" mass="22658">MSLTFIIGGARSGKSTYAELKAREYGEKVVYIATAVVTDESMAERVKKHREQRPVSWSTVEMYSDFERLAEYKEFMDNEVVLIDCMTTLIGNYMFDSKINFDTCSPEEVNNLEIKITEEIFSLINVCKANDKKLIMVSNETGLGVVPPYYMGNYFRDISGRINQKITVASDFMYFVLSGIPIKLKHKGEMIKWQEDF</sequence>
<dbReference type="GO" id="GO:0008820">
    <property type="term" value="F:cobinamide phosphate guanylyltransferase activity"/>
    <property type="evidence" value="ECO:0007669"/>
    <property type="project" value="UniProtKB-EC"/>
</dbReference>
<evidence type="ECO:0000256" key="9">
    <source>
        <dbReference type="ARBA" id="ARBA00012523"/>
    </source>
</evidence>
<dbReference type="GO" id="GO:0005524">
    <property type="term" value="F:ATP binding"/>
    <property type="evidence" value="ECO:0007669"/>
    <property type="project" value="UniProtKB-KW"/>
</dbReference>
<comment type="similarity">
    <text evidence="7">Belongs to the CobU/CobP family.</text>
</comment>
<dbReference type="PANTHER" id="PTHR34848:SF1">
    <property type="entry name" value="BIFUNCTIONAL ADENOSYLCOBALAMIN BIOSYNTHESIS PROTEIN COBU"/>
    <property type="match status" value="1"/>
</dbReference>
<dbReference type="EC" id="2.7.1.156" evidence="8"/>
<evidence type="ECO:0000313" key="20">
    <source>
        <dbReference type="EMBL" id="NYB75579.1"/>
    </source>
</evidence>
<keyword evidence="14" id="KW-0067">ATP-binding</keyword>
<keyword evidence="12 19" id="KW-0547">Nucleotide-binding</keyword>
<dbReference type="RefSeq" id="WP_179239291.1">
    <property type="nucleotide sequence ID" value="NZ_JACBNQ010000023.1"/>
</dbReference>
<dbReference type="AlphaFoldDB" id="A0A974GXG3"/>
<evidence type="ECO:0000256" key="8">
    <source>
        <dbReference type="ARBA" id="ARBA00012016"/>
    </source>
</evidence>
<evidence type="ECO:0000256" key="5">
    <source>
        <dbReference type="ARBA" id="ARBA00004692"/>
    </source>
</evidence>
<feature type="binding site" evidence="19">
    <location>
        <position position="61"/>
    </location>
    <ligand>
        <name>GTP</name>
        <dbReference type="ChEBI" id="CHEBI:37565"/>
    </ligand>
</feature>
<evidence type="ECO:0000256" key="18">
    <source>
        <dbReference type="PIRSR" id="PIRSR006135-1"/>
    </source>
</evidence>
<feature type="binding site" evidence="19">
    <location>
        <begin position="33"/>
        <end position="35"/>
    </location>
    <ligand>
        <name>GTP</name>
        <dbReference type="ChEBI" id="CHEBI:37565"/>
    </ligand>
</feature>
<dbReference type="GO" id="GO:0043752">
    <property type="term" value="F:adenosylcobinamide kinase activity"/>
    <property type="evidence" value="ECO:0007669"/>
    <property type="project" value="UniProtKB-EC"/>
</dbReference>
<evidence type="ECO:0000256" key="1">
    <source>
        <dbReference type="ARBA" id="ARBA00000312"/>
    </source>
</evidence>
<feature type="binding site" evidence="19">
    <location>
        <position position="84"/>
    </location>
    <ligand>
        <name>GTP</name>
        <dbReference type="ChEBI" id="CHEBI:37565"/>
    </ligand>
</feature>
<comment type="function">
    <text evidence="4">Catalyzes ATP-dependent phosphorylation of adenosylcobinamide and addition of GMP to adenosylcobinamide phosphate.</text>
</comment>
<keyword evidence="13 20" id="KW-0418">Kinase</keyword>
<dbReference type="PANTHER" id="PTHR34848">
    <property type="match status" value="1"/>
</dbReference>
<evidence type="ECO:0000256" key="11">
    <source>
        <dbReference type="ARBA" id="ARBA00022679"/>
    </source>
</evidence>
<comment type="catalytic activity">
    <reaction evidence="3">
        <text>adenosylcob(III)inamide + GTP = adenosylcob(III)inamide phosphate + GDP + H(+)</text>
        <dbReference type="Rhea" id="RHEA:15765"/>
        <dbReference type="ChEBI" id="CHEBI:2480"/>
        <dbReference type="ChEBI" id="CHEBI:15378"/>
        <dbReference type="ChEBI" id="CHEBI:37565"/>
        <dbReference type="ChEBI" id="CHEBI:58189"/>
        <dbReference type="ChEBI" id="CHEBI:58502"/>
        <dbReference type="EC" id="2.7.1.156"/>
    </reaction>
</comment>
<dbReference type="GO" id="GO:0009236">
    <property type="term" value="P:cobalamin biosynthetic process"/>
    <property type="evidence" value="ECO:0007669"/>
    <property type="project" value="UniProtKB-KW"/>
</dbReference>
<dbReference type="GO" id="GO:0005525">
    <property type="term" value="F:GTP binding"/>
    <property type="evidence" value="ECO:0007669"/>
    <property type="project" value="UniProtKB-KW"/>
</dbReference>
<keyword evidence="10" id="KW-0169">Cobalamin biosynthesis</keyword>
<evidence type="ECO:0000256" key="3">
    <source>
        <dbReference type="ARBA" id="ARBA00001522"/>
    </source>
</evidence>
<comment type="caution">
    <text evidence="20">The sequence shown here is derived from an EMBL/GenBank/DDBJ whole genome shotgun (WGS) entry which is preliminary data.</text>
</comment>
<accession>A0A974GXG3</accession>
<keyword evidence="11 20" id="KW-0808">Transferase</keyword>
<evidence type="ECO:0000256" key="19">
    <source>
        <dbReference type="PIRSR" id="PIRSR006135-2"/>
    </source>
</evidence>
<reference evidence="20" key="1">
    <citation type="submission" date="2020-07" db="EMBL/GenBank/DDBJ databases">
        <title>Genomic analysis of a strain of Sedimentibacter Hydroxybenzoicus DSM7310.</title>
        <authorList>
            <person name="Ma S."/>
        </authorList>
    </citation>
    <scope>NUCLEOTIDE SEQUENCE</scope>
    <source>
        <strain evidence="20">DSM 7310</strain>
    </source>
</reference>
<evidence type="ECO:0000256" key="10">
    <source>
        <dbReference type="ARBA" id="ARBA00022573"/>
    </source>
</evidence>
<evidence type="ECO:0000256" key="6">
    <source>
        <dbReference type="ARBA" id="ARBA00005159"/>
    </source>
</evidence>
<dbReference type="NCBIfam" id="NF004469">
    <property type="entry name" value="PRK05800.1"/>
    <property type="match status" value="1"/>
</dbReference>
<evidence type="ECO:0000256" key="7">
    <source>
        <dbReference type="ARBA" id="ARBA00007490"/>
    </source>
</evidence>
<dbReference type="SUPFAM" id="SSF52540">
    <property type="entry name" value="P-loop containing nucleoside triphosphate hydrolases"/>
    <property type="match status" value="1"/>
</dbReference>
<comment type="catalytic activity">
    <reaction evidence="1">
        <text>adenosylcob(III)inamide + ATP = adenosylcob(III)inamide phosphate + ADP + H(+)</text>
        <dbReference type="Rhea" id="RHEA:15769"/>
        <dbReference type="ChEBI" id="CHEBI:2480"/>
        <dbReference type="ChEBI" id="CHEBI:15378"/>
        <dbReference type="ChEBI" id="CHEBI:30616"/>
        <dbReference type="ChEBI" id="CHEBI:58502"/>
        <dbReference type="ChEBI" id="CHEBI:456216"/>
        <dbReference type="EC" id="2.7.1.156"/>
    </reaction>
</comment>
<dbReference type="Proteomes" id="UP000611629">
    <property type="component" value="Unassembled WGS sequence"/>
</dbReference>
<dbReference type="InterPro" id="IPR003203">
    <property type="entry name" value="CobU/CobP"/>
</dbReference>
<dbReference type="EC" id="2.7.7.62" evidence="9"/>
<evidence type="ECO:0000256" key="2">
    <source>
        <dbReference type="ARBA" id="ARBA00000711"/>
    </source>
</evidence>
<dbReference type="PIRSF" id="PIRSF006135">
    <property type="entry name" value="CobU"/>
    <property type="match status" value="1"/>
</dbReference>
<comment type="catalytic activity">
    <reaction evidence="2">
        <text>adenosylcob(III)inamide phosphate + GTP + H(+) = adenosylcob(III)inamide-GDP + diphosphate</text>
        <dbReference type="Rhea" id="RHEA:22712"/>
        <dbReference type="ChEBI" id="CHEBI:15378"/>
        <dbReference type="ChEBI" id="CHEBI:33019"/>
        <dbReference type="ChEBI" id="CHEBI:37565"/>
        <dbReference type="ChEBI" id="CHEBI:58502"/>
        <dbReference type="ChEBI" id="CHEBI:60487"/>
        <dbReference type="EC" id="2.7.7.62"/>
    </reaction>
</comment>
<dbReference type="EMBL" id="JACBNQ010000023">
    <property type="protein sequence ID" value="NYB75579.1"/>
    <property type="molecule type" value="Genomic_DNA"/>
</dbReference>
<evidence type="ECO:0000256" key="14">
    <source>
        <dbReference type="ARBA" id="ARBA00022840"/>
    </source>
</evidence>
<evidence type="ECO:0000256" key="4">
    <source>
        <dbReference type="ARBA" id="ARBA00003889"/>
    </source>
</evidence>
<feature type="binding site" evidence="19">
    <location>
        <begin position="50"/>
        <end position="53"/>
    </location>
    <ligand>
        <name>GTP</name>
        <dbReference type="ChEBI" id="CHEBI:37565"/>
    </ligand>
</feature>
<comment type="pathway">
    <text evidence="5">Cofactor biosynthesis; adenosylcobalamin biosynthesis; adenosylcobalamin from cob(II)yrinate a,c-diamide: step 6/7.</text>
</comment>
<gene>
    <name evidence="20" type="primary">cobU</name>
    <name evidence="20" type="ORF">HZF24_15635</name>
</gene>
<feature type="active site" description="GMP-histidine intermediate" evidence="18">
    <location>
        <position position="49"/>
    </location>
</feature>
<keyword evidence="20" id="KW-0548">Nucleotidyltransferase</keyword>
<dbReference type="Pfam" id="PF02283">
    <property type="entry name" value="CobU"/>
    <property type="match status" value="1"/>
</dbReference>
<protein>
    <recommendedName>
        <fullName evidence="16">Adenosylcobinamide kinase</fullName>
        <ecNumber evidence="8">2.7.1.156</ecNumber>
        <ecNumber evidence="9">2.7.7.62</ecNumber>
    </recommendedName>
    <alternativeName>
        <fullName evidence="17">Adenosylcobinamide-phosphate guanylyltransferase</fullName>
    </alternativeName>
</protein>
<dbReference type="Gene3D" id="3.40.50.300">
    <property type="entry name" value="P-loop containing nucleotide triphosphate hydrolases"/>
    <property type="match status" value="1"/>
</dbReference>
<comment type="pathway">
    <text evidence="6">Cofactor biosynthesis; adenosylcobalamin biosynthesis; adenosylcobalamin from cob(II)yrinate a,c-diamide: step 5/7.</text>
</comment>
<proteinExistence type="inferred from homology"/>
<evidence type="ECO:0000256" key="15">
    <source>
        <dbReference type="ARBA" id="ARBA00023134"/>
    </source>
</evidence>
<keyword evidence="21" id="KW-1185">Reference proteome</keyword>
<dbReference type="InterPro" id="IPR027417">
    <property type="entry name" value="P-loop_NTPase"/>
</dbReference>
<evidence type="ECO:0000256" key="17">
    <source>
        <dbReference type="ARBA" id="ARBA00030571"/>
    </source>
</evidence>
<name>A0A974GXG3_SEDHY</name>
<evidence type="ECO:0000313" key="21">
    <source>
        <dbReference type="Proteomes" id="UP000611629"/>
    </source>
</evidence>
<evidence type="ECO:0000256" key="12">
    <source>
        <dbReference type="ARBA" id="ARBA00022741"/>
    </source>
</evidence>
<organism evidence="20 21">
    <name type="scientific">Sedimentibacter hydroxybenzoicus DSM 7310</name>
    <dbReference type="NCBI Taxonomy" id="1123245"/>
    <lineage>
        <taxon>Bacteria</taxon>
        <taxon>Bacillati</taxon>
        <taxon>Bacillota</taxon>
        <taxon>Tissierellia</taxon>
        <taxon>Sedimentibacter</taxon>
    </lineage>
</organism>
<evidence type="ECO:0000256" key="16">
    <source>
        <dbReference type="ARBA" id="ARBA00029570"/>
    </source>
</evidence>